<evidence type="ECO:0000313" key="2">
    <source>
        <dbReference type="EMBL" id="MBH0780092.1"/>
    </source>
</evidence>
<name>A0A931IHF7_9NOCA</name>
<protein>
    <submittedName>
        <fullName evidence="2">Uncharacterized protein</fullName>
    </submittedName>
</protein>
<sequence length="250" mass="25181">MKALAVVPSSSFVSTMRRSDVTVVRRLTTCAAVATGSVAAAFALCAPAHAAPASADTPAAVAGPGDLLGVYQSNLEALKQFGMDPFAYPTAAAFCDDASTMGIVPAVAGAVPGPWPKTTVNIPGVDLTAVRSGQTMFTFVPYGVAPDNSANSGMQVAWINVSNGRTGAANMGPIGDVLAAMIPPQVPAEARPAAAKAIQDFFLAALPVGGIRAVPVDTGKGTVLAAVFGSVRNGNKTCYFLPTVGMTTVP</sequence>
<keyword evidence="1" id="KW-0732">Signal</keyword>
<proteinExistence type="predicted"/>
<keyword evidence="3" id="KW-1185">Reference proteome</keyword>
<dbReference type="Proteomes" id="UP000655751">
    <property type="component" value="Unassembled WGS sequence"/>
</dbReference>
<evidence type="ECO:0000313" key="3">
    <source>
        <dbReference type="Proteomes" id="UP000655751"/>
    </source>
</evidence>
<comment type="caution">
    <text evidence="2">The sequence shown here is derived from an EMBL/GenBank/DDBJ whole genome shotgun (WGS) entry which is preliminary data.</text>
</comment>
<reference evidence="2" key="1">
    <citation type="submission" date="2020-11" db="EMBL/GenBank/DDBJ databases">
        <title>Nocardia NEAU-351.nov., a novel actinomycete isolated from the cow dung.</title>
        <authorList>
            <person name="Zhang X."/>
        </authorList>
    </citation>
    <scope>NUCLEOTIDE SEQUENCE</scope>
    <source>
        <strain evidence="2">NEAU-351</strain>
    </source>
</reference>
<dbReference type="AlphaFoldDB" id="A0A931IHF7"/>
<accession>A0A931IHF7</accession>
<evidence type="ECO:0000256" key="1">
    <source>
        <dbReference type="SAM" id="SignalP"/>
    </source>
</evidence>
<feature type="chain" id="PRO_5037204814" evidence="1">
    <location>
        <begin position="51"/>
        <end position="250"/>
    </location>
</feature>
<gene>
    <name evidence="2" type="ORF">IT779_27845</name>
</gene>
<dbReference type="EMBL" id="JADMLG010000013">
    <property type="protein sequence ID" value="MBH0780092.1"/>
    <property type="molecule type" value="Genomic_DNA"/>
</dbReference>
<organism evidence="2 3">
    <name type="scientific">Nocardia bovistercoris</name>
    <dbReference type="NCBI Taxonomy" id="2785916"/>
    <lineage>
        <taxon>Bacteria</taxon>
        <taxon>Bacillati</taxon>
        <taxon>Actinomycetota</taxon>
        <taxon>Actinomycetes</taxon>
        <taxon>Mycobacteriales</taxon>
        <taxon>Nocardiaceae</taxon>
        <taxon>Nocardia</taxon>
    </lineage>
</organism>
<feature type="signal peptide" evidence="1">
    <location>
        <begin position="1"/>
        <end position="50"/>
    </location>
</feature>